<evidence type="ECO:0000259" key="1">
    <source>
        <dbReference type="PROSITE" id="PS50994"/>
    </source>
</evidence>
<dbReference type="EMBL" id="CP080467">
    <property type="protein sequence ID" value="UNO48952.1"/>
    <property type="molecule type" value="Genomic_DNA"/>
</dbReference>
<dbReference type="InterPro" id="IPR009057">
    <property type="entry name" value="Homeodomain-like_sf"/>
</dbReference>
<dbReference type="SUPFAM" id="SSF46689">
    <property type="entry name" value="Homeodomain-like"/>
    <property type="match status" value="1"/>
</dbReference>
<reference evidence="3" key="1">
    <citation type="submission" date="2021-07" db="EMBL/GenBank/DDBJ databases">
        <title>The complete genome sequence of Alicyclobacillus acidoterrestris DSM 3922, a guaiacol producing strain.</title>
        <authorList>
            <person name="Leonardo I.C."/>
            <person name="Barreto Crespo M.T."/>
            <person name="Gaspar F.B."/>
        </authorList>
    </citation>
    <scope>NUCLEOTIDE SEQUENCE</scope>
    <source>
        <strain evidence="3">DSM 3922</strain>
    </source>
</reference>
<feature type="domain" description="Integrase catalytic" evidence="1">
    <location>
        <begin position="156"/>
        <end position="332"/>
    </location>
</feature>
<accession>A0A9E6ZFA7</accession>
<dbReference type="EMBL" id="CP080467">
    <property type="protein sequence ID" value="UNO47220.1"/>
    <property type="molecule type" value="Genomic_DNA"/>
</dbReference>
<keyword evidence="5" id="KW-1185">Reference proteome</keyword>
<dbReference type="OrthoDB" id="9794201at2"/>
<dbReference type="Gene3D" id="3.30.420.10">
    <property type="entry name" value="Ribonuclease H-like superfamily/Ribonuclease H"/>
    <property type="match status" value="1"/>
</dbReference>
<dbReference type="Pfam" id="PF09299">
    <property type="entry name" value="Mu-transpos_C"/>
    <property type="match status" value="1"/>
</dbReference>
<reference evidence="5" key="2">
    <citation type="journal article" date="2022" name="G3 (Bethesda)">
        <title>Unveiling the complete genome sequence of Alicyclobacillus acidoterrestris DSM 3922T, a taint-producing strain.</title>
        <authorList>
            <person name="Leonardo I.C."/>
            <person name="Barreto Crespo M.T."/>
            <person name="Gaspar F.B."/>
        </authorList>
    </citation>
    <scope>NUCLEOTIDE SEQUENCE [LARGE SCALE GENOMIC DNA]</scope>
    <source>
        <strain evidence="5">DSM 3922</strain>
    </source>
</reference>
<dbReference type="InterPro" id="IPR012337">
    <property type="entry name" value="RNaseH-like_sf"/>
</dbReference>
<dbReference type="KEGG" id="aaco:K1I37_10720"/>
<dbReference type="PROSITE" id="PS50994">
    <property type="entry name" value="INTEGRASE"/>
    <property type="match status" value="1"/>
</dbReference>
<evidence type="ECO:0000313" key="2">
    <source>
        <dbReference type="EMBL" id="UNO47220.1"/>
    </source>
</evidence>
<evidence type="ECO:0000313" key="4">
    <source>
        <dbReference type="EMBL" id="UNO48952.1"/>
    </source>
</evidence>
<dbReference type="GO" id="GO:0003676">
    <property type="term" value="F:nucleic acid binding"/>
    <property type="evidence" value="ECO:0007669"/>
    <property type="project" value="InterPro"/>
</dbReference>
<gene>
    <name evidence="2" type="ORF">K1I37_10720</name>
    <name evidence="3" type="ORF">K1I37_13915</name>
    <name evidence="4" type="ORF">K1I37_20615</name>
</gene>
<dbReference type="GO" id="GO:0015074">
    <property type="term" value="P:DNA integration"/>
    <property type="evidence" value="ECO:0007669"/>
    <property type="project" value="InterPro"/>
</dbReference>
<dbReference type="KEGG" id="aaco:K1I37_20615"/>
<accession>T0CIM0</accession>
<evidence type="ECO:0000313" key="3">
    <source>
        <dbReference type="EMBL" id="UNO47777.1"/>
    </source>
</evidence>
<dbReference type="KEGG" id="aaco:K1I37_13915"/>
<name>A0A9E6ZFA7_ALIAG</name>
<dbReference type="Proteomes" id="UP000829401">
    <property type="component" value="Chromosome"/>
</dbReference>
<dbReference type="Pfam" id="PF00665">
    <property type="entry name" value="rve"/>
    <property type="match status" value="1"/>
</dbReference>
<dbReference type="EMBL" id="CP080467">
    <property type="protein sequence ID" value="UNO47777.1"/>
    <property type="molecule type" value="Genomic_DNA"/>
</dbReference>
<sequence length="459" mass="52688">MDLTLREQIALFRYSLISPVVSRQTPMTPGELGALLREVSARDYDIPGSTQTQVSVRTLERYLAAYRKGGYDALKPKVRQDKGLTKLSTPVLQRASELRRARPERSVEQIILLLEAEGIAQPGSVATSTLARHLRQAGLSRRDVLIVPQNKGTFRRFEVEDIHLLWQADFKHALYLPDPNNPGRKKKAILFAILDDYSRMIVHAQFYWDEQMPRLEDSFKKAILHHGVPEKLYVDNGAVFSSHHLKRICARLGVSLSHSKPYRPAGRGKIERIFRFLDTSFIPEAYEAVARGDVETLEELNEVFHTWVTAFYHVRKHGSTGVSPQERVAASERKTRRIPEADLNEIFYWQEERKVDKAGCVSLQGNRFEVDSELARTTIQLRYDPFDLSTIQVWTGEKRWPDAKTIDLTHPYDRRVHKEQQPTEDDIRPGVSLFDALKERKKQQAEGLKFSTTMDGDAQ</sequence>
<dbReference type="PANTHER" id="PTHR35004:SF6">
    <property type="entry name" value="TRANSPOSASE"/>
    <property type="match status" value="1"/>
</dbReference>
<proteinExistence type="predicted"/>
<dbReference type="PANTHER" id="PTHR35004">
    <property type="entry name" value="TRANSPOSASE RV3428C-RELATED"/>
    <property type="match status" value="1"/>
</dbReference>
<dbReference type="SUPFAM" id="SSF53098">
    <property type="entry name" value="Ribonuclease H-like"/>
    <property type="match status" value="1"/>
</dbReference>
<organism evidence="3 5">
    <name type="scientific">Alicyclobacillus acidoterrestris (strain ATCC 49025 / DSM 3922 / CIP 106132 / NCIMB 13137 / GD3B)</name>
    <dbReference type="NCBI Taxonomy" id="1356854"/>
    <lineage>
        <taxon>Bacteria</taxon>
        <taxon>Bacillati</taxon>
        <taxon>Bacillota</taxon>
        <taxon>Bacilli</taxon>
        <taxon>Bacillales</taxon>
        <taxon>Alicyclobacillaceae</taxon>
        <taxon>Alicyclobacillus</taxon>
    </lineage>
</organism>
<evidence type="ECO:0000313" key="5">
    <source>
        <dbReference type="Proteomes" id="UP000829401"/>
    </source>
</evidence>
<dbReference type="InterPro" id="IPR015378">
    <property type="entry name" value="Transposase-like_Mu_C"/>
</dbReference>
<dbReference type="InterPro" id="IPR001584">
    <property type="entry name" value="Integrase_cat-core"/>
</dbReference>
<dbReference type="RefSeq" id="WP_021295220.1">
    <property type="nucleotide sequence ID" value="NZ_AURB01000050.1"/>
</dbReference>
<protein>
    <submittedName>
        <fullName evidence="3">DDE-type integrase/transposase/recombinase</fullName>
    </submittedName>
</protein>
<dbReference type="InterPro" id="IPR036397">
    <property type="entry name" value="RNaseH_sf"/>
</dbReference>
<dbReference type="AlphaFoldDB" id="A0A9E6ZFA7"/>